<dbReference type="VEuPathDB" id="VectorBase:GAUT037403"/>
<evidence type="ECO:0000313" key="2">
    <source>
        <dbReference type="EnsemblMetazoa" id="GAUT037403-PA"/>
    </source>
</evidence>
<evidence type="ECO:0000256" key="1">
    <source>
        <dbReference type="SAM" id="MobiDB-lite"/>
    </source>
</evidence>
<dbReference type="AlphaFoldDB" id="A0A1A9VHE5"/>
<feature type="region of interest" description="Disordered" evidence="1">
    <location>
        <begin position="228"/>
        <end position="259"/>
    </location>
</feature>
<feature type="compositionally biased region" description="Basic and acidic residues" evidence="1">
    <location>
        <begin position="170"/>
        <end position="179"/>
    </location>
</feature>
<evidence type="ECO:0000313" key="3">
    <source>
        <dbReference type="Proteomes" id="UP000078200"/>
    </source>
</evidence>
<proteinExistence type="predicted"/>
<dbReference type="EnsemblMetazoa" id="GAUT037403-RA">
    <property type="protein sequence ID" value="GAUT037403-PA"/>
    <property type="gene ID" value="GAUT037403"/>
</dbReference>
<keyword evidence="3" id="KW-1185">Reference proteome</keyword>
<feature type="region of interest" description="Disordered" evidence="1">
    <location>
        <begin position="394"/>
        <end position="427"/>
    </location>
</feature>
<accession>A0A1A9VHE5</accession>
<feature type="region of interest" description="Disordered" evidence="1">
    <location>
        <begin position="1"/>
        <end position="24"/>
    </location>
</feature>
<feature type="compositionally biased region" description="Polar residues" evidence="1">
    <location>
        <begin position="336"/>
        <end position="345"/>
    </location>
</feature>
<organism evidence="2 3">
    <name type="scientific">Glossina austeni</name>
    <name type="common">Savannah tsetse fly</name>
    <dbReference type="NCBI Taxonomy" id="7395"/>
    <lineage>
        <taxon>Eukaryota</taxon>
        <taxon>Metazoa</taxon>
        <taxon>Ecdysozoa</taxon>
        <taxon>Arthropoda</taxon>
        <taxon>Hexapoda</taxon>
        <taxon>Insecta</taxon>
        <taxon>Pterygota</taxon>
        <taxon>Neoptera</taxon>
        <taxon>Endopterygota</taxon>
        <taxon>Diptera</taxon>
        <taxon>Brachycera</taxon>
        <taxon>Muscomorpha</taxon>
        <taxon>Hippoboscoidea</taxon>
        <taxon>Glossinidae</taxon>
        <taxon>Glossina</taxon>
    </lineage>
</organism>
<protein>
    <submittedName>
        <fullName evidence="2">Uncharacterized protein</fullName>
    </submittedName>
</protein>
<feature type="region of interest" description="Disordered" evidence="1">
    <location>
        <begin position="315"/>
        <end position="345"/>
    </location>
</feature>
<name>A0A1A9VHE5_GLOAU</name>
<feature type="compositionally biased region" description="Polar residues" evidence="1">
    <location>
        <begin position="394"/>
        <end position="406"/>
    </location>
</feature>
<reference evidence="2" key="1">
    <citation type="submission" date="2020-05" db="UniProtKB">
        <authorList>
            <consortium name="EnsemblMetazoa"/>
        </authorList>
    </citation>
    <scope>IDENTIFICATION</scope>
    <source>
        <strain evidence="2">TTRI</strain>
    </source>
</reference>
<feature type="compositionally biased region" description="Basic and acidic residues" evidence="1">
    <location>
        <begin position="315"/>
        <end position="326"/>
    </location>
</feature>
<feature type="compositionally biased region" description="Polar residues" evidence="1">
    <location>
        <begin position="228"/>
        <end position="246"/>
    </location>
</feature>
<dbReference type="Proteomes" id="UP000078200">
    <property type="component" value="Unassembled WGS sequence"/>
</dbReference>
<dbReference type="STRING" id="7395.A0A1A9VHE5"/>
<feature type="region of interest" description="Disordered" evidence="1">
    <location>
        <begin position="170"/>
        <end position="202"/>
    </location>
</feature>
<sequence>MSRYQNKNKAAHAVSLENTKRMSMRRQLDHESGYYEDITDGRYCHGNNNKRQTLSSNEARIKRQKIMQSSGRATVTTTTATATHADSSANKMVYYASNLNNLNNNYTSNALNSQSVYTRSASFLHNNNNNVNKFSSKDKGNALFNNGTNRKPAINIDAIPLPGEIVEVKDSDSEEDVPHTSKARNSKYANGHSTPISNLPSYMVDEGSNRSYSNQHYCKLEPSNNYSRNDLSWSNVQRSSKQTNTADSEEKSSTNANGDFERLQREIEERPTLEQILQHPWLQIKRKLATSNILRAVSPPHCSVYVTNTNKCRDRTVEGQKPDRTSRKGQKRGGLSRNNLVGRNNTCHETMAVEHENIERSQSVAGNAGRREERQSYQQRYHERQMAKSLFVSTQASTENVSTSNETRLRNDTSGPLLRSKHKSSGQLAVNAKPLSVNQSRCIETTQCSYNDPEYTALEDFCGFDENIAPLIVPPLDSTKEMKLKNYKPTAAKKMVESNSNVPALKKPNSKNTQIVVDKPINQAKVMHKESSIDKKDEQKKTNSCAIDNGIFKMPTMIRGRNLSLRPTSGKPFKNDVKRSFSHVIEKRIPVDISDDFLGFEESKNRRIRIRIKGRCRVYDLLLYFTQNSLRYFKIERRVYKKPTGESVLKKELKRLNRRISEKDLPQLRKFKQELRTPTPRSALLPTRIQPGRLARQHIPSYCQ</sequence>
<feature type="compositionally biased region" description="Polar residues" evidence="1">
    <location>
        <begin position="187"/>
        <end position="200"/>
    </location>
</feature>